<dbReference type="EMBL" id="FOFN01000001">
    <property type="protein sequence ID" value="SEP67796.1"/>
    <property type="molecule type" value="Genomic_DNA"/>
</dbReference>
<feature type="domain" description="GFO/IDH/MocA-like oxidoreductase" evidence="2">
    <location>
        <begin position="145"/>
        <end position="277"/>
    </location>
</feature>
<dbReference type="Pfam" id="PF01408">
    <property type="entry name" value="GFO_IDH_MocA"/>
    <property type="match status" value="1"/>
</dbReference>
<dbReference type="PANTHER" id="PTHR43708:SF3">
    <property type="entry name" value="OXIDOREDUCTASE"/>
    <property type="match status" value="1"/>
</dbReference>
<dbReference type="InterPro" id="IPR000683">
    <property type="entry name" value="Gfo/Idh/MocA-like_OxRdtase_N"/>
</dbReference>
<protein>
    <submittedName>
        <fullName evidence="3">Predicted dehydrogenase</fullName>
    </submittedName>
</protein>
<dbReference type="Proteomes" id="UP000198999">
    <property type="component" value="Unassembled WGS sequence"/>
</dbReference>
<dbReference type="Pfam" id="PF22725">
    <property type="entry name" value="GFO_IDH_MocA_C3"/>
    <property type="match status" value="1"/>
</dbReference>
<keyword evidence="4" id="KW-1185">Reference proteome</keyword>
<dbReference type="Gene3D" id="3.40.50.720">
    <property type="entry name" value="NAD(P)-binding Rossmann-like Domain"/>
    <property type="match status" value="1"/>
</dbReference>
<evidence type="ECO:0000313" key="4">
    <source>
        <dbReference type="Proteomes" id="UP000198999"/>
    </source>
</evidence>
<dbReference type="SUPFAM" id="SSF51735">
    <property type="entry name" value="NAD(P)-binding Rossmann-fold domains"/>
    <property type="match status" value="1"/>
</dbReference>
<dbReference type="InterPro" id="IPR051317">
    <property type="entry name" value="Gfo/Idh/MocA_oxidoreduct"/>
</dbReference>
<dbReference type="Gene3D" id="3.30.360.10">
    <property type="entry name" value="Dihydrodipicolinate Reductase, domain 2"/>
    <property type="match status" value="1"/>
</dbReference>
<dbReference type="AlphaFoldDB" id="A0A1H8ZTK2"/>
<reference evidence="3 4" key="1">
    <citation type="submission" date="2016-10" db="EMBL/GenBank/DDBJ databases">
        <authorList>
            <person name="de Groot N.N."/>
        </authorList>
    </citation>
    <scope>NUCLEOTIDE SEQUENCE [LARGE SCALE GENOMIC DNA]</scope>
    <source>
        <strain evidence="3 4">DSM 21035</strain>
    </source>
</reference>
<dbReference type="InterPro" id="IPR055170">
    <property type="entry name" value="GFO_IDH_MocA-like_dom"/>
</dbReference>
<evidence type="ECO:0000259" key="1">
    <source>
        <dbReference type="Pfam" id="PF01408"/>
    </source>
</evidence>
<name>A0A1H8ZTK2_9FLAO</name>
<evidence type="ECO:0000313" key="3">
    <source>
        <dbReference type="EMBL" id="SEP67796.1"/>
    </source>
</evidence>
<evidence type="ECO:0000259" key="2">
    <source>
        <dbReference type="Pfam" id="PF22725"/>
    </source>
</evidence>
<dbReference type="InterPro" id="IPR036291">
    <property type="entry name" value="NAD(P)-bd_dom_sf"/>
</dbReference>
<sequence length="382" mass="41914">MSRKLRMGMVGGGAGSFIGDVHRKAAAIDGMIELVCGAFSSTAEKSIASGLALNLDKNRCYGTFEEMIQKEKALPEDIRMDFVAIVTPNHMHFPPAKMALEYGFHVVSDKPVTLTLEEAVELQNIVAKNGKLFALTHNYTGNSMVKQAKAMVAKGEFGTIRKIQAQYLQGWLSTSLEKTEQKQAAWRVDPKRSGIGGALGDIGTHAENLIEYITGLKIEEIAADLGRFGEGRILDDDGNMLIRMENGAKGTISISQIALGEENNLGIKVYGTKGSLEWYQENPNELITRWLEEPKKVYTPNGNGLHEEALEVCRIPAGHPEGYLEAFATIYKNFATHVNAINEGKSVENPDYPTVEDGVRGMKFIYAAVESDKNNAAWTKIN</sequence>
<gene>
    <name evidence="3" type="ORF">SAMN05421824_0034</name>
</gene>
<proteinExistence type="predicted"/>
<dbReference type="SUPFAM" id="SSF55347">
    <property type="entry name" value="Glyceraldehyde-3-phosphate dehydrogenase-like, C-terminal domain"/>
    <property type="match status" value="1"/>
</dbReference>
<dbReference type="RefSeq" id="WP_245738101.1">
    <property type="nucleotide sequence ID" value="NZ_FOFN01000001.1"/>
</dbReference>
<feature type="domain" description="Gfo/Idh/MocA-like oxidoreductase N-terminal" evidence="1">
    <location>
        <begin position="6"/>
        <end position="136"/>
    </location>
</feature>
<organism evidence="3 4">
    <name type="scientific">Hyunsoonleella jejuensis</name>
    <dbReference type="NCBI Taxonomy" id="419940"/>
    <lineage>
        <taxon>Bacteria</taxon>
        <taxon>Pseudomonadati</taxon>
        <taxon>Bacteroidota</taxon>
        <taxon>Flavobacteriia</taxon>
        <taxon>Flavobacteriales</taxon>
        <taxon>Flavobacteriaceae</taxon>
    </lineage>
</organism>
<dbReference type="PANTHER" id="PTHR43708">
    <property type="entry name" value="CONSERVED EXPRESSED OXIDOREDUCTASE (EUROFUNG)"/>
    <property type="match status" value="1"/>
</dbReference>
<dbReference type="STRING" id="419940.SAMN05421824_0034"/>
<dbReference type="GO" id="GO:0000166">
    <property type="term" value="F:nucleotide binding"/>
    <property type="evidence" value="ECO:0007669"/>
    <property type="project" value="InterPro"/>
</dbReference>
<accession>A0A1H8ZTK2</accession>